<gene>
    <name evidence="2" type="ORF">QFZ22_009066</name>
</gene>
<sequence length="81" mass="8785">MSAAETAWTARWDGVSEERFDVLYAWPVEDLPGGRVRVPTQETRIGKPAAAPAQERPTPMLSGHRAWLGGLIRAASGKLDA</sequence>
<dbReference type="AlphaFoldDB" id="A0AAW8FSU0"/>
<proteinExistence type="predicted"/>
<protein>
    <submittedName>
        <fullName evidence="2">Uncharacterized protein</fullName>
    </submittedName>
</protein>
<dbReference type="Proteomes" id="UP001234216">
    <property type="component" value="Unassembled WGS sequence"/>
</dbReference>
<evidence type="ECO:0000313" key="3">
    <source>
        <dbReference type="Proteomes" id="UP001234216"/>
    </source>
</evidence>
<name>A0AAW8FSU0_9ACTN</name>
<evidence type="ECO:0000313" key="2">
    <source>
        <dbReference type="EMBL" id="MDQ0913081.1"/>
    </source>
</evidence>
<feature type="region of interest" description="Disordered" evidence="1">
    <location>
        <begin position="40"/>
        <end position="60"/>
    </location>
</feature>
<accession>A0AAW8FSU0</accession>
<reference evidence="2" key="1">
    <citation type="submission" date="2023-07" db="EMBL/GenBank/DDBJ databases">
        <title>Comparative genomics of wheat-associated soil bacteria to identify genetic determinants of phenazine resistance.</title>
        <authorList>
            <person name="Mouncey N."/>
        </authorList>
    </citation>
    <scope>NUCLEOTIDE SEQUENCE</scope>
    <source>
        <strain evidence="2">V4I22</strain>
    </source>
</reference>
<organism evidence="2 3">
    <name type="scientific">Streptomyces canus</name>
    <dbReference type="NCBI Taxonomy" id="58343"/>
    <lineage>
        <taxon>Bacteria</taxon>
        <taxon>Bacillati</taxon>
        <taxon>Actinomycetota</taxon>
        <taxon>Actinomycetes</taxon>
        <taxon>Kitasatosporales</taxon>
        <taxon>Streptomycetaceae</taxon>
        <taxon>Streptomyces</taxon>
        <taxon>Streptomyces aurantiacus group</taxon>
    </lineage>
</organism>
<evidence type="ECO:0000256" key="1">
    <source>
        <dbReference type="SAM" id="MobiDB-lite"/>
    </source>
</evidence>
<comment type="caution">
    <text evidence="2">The sequence shown here is derived from an EMBL/GenBank/DDBJ whole genome shotgun (WGS) entry which is preliminary data.</text>
</comment>
<dbReference type="InterPro" id="IPR023393">
    <property type="entry name" value="START-like_dom_sf"/>
</dbReference>
<dbReference type="EMBL" id="JAUSZV010000005">
    <property type="protein sequence ID" value="MDQ0913081.1"/>
    <property type="molecule type" value="Genomic_DNA"/>
</dbReference>
<dbReference type="Gene3D" id="3.30.530.20">
    <property type="match status" value="1"/>
</dbReference>